<dbReference type="CDD" id="cd04252">
    <property type="entry name" value="AAK_NAGK-fArgBP"/>
    <property type="match status" value="1"/>
</dbReference>
<dbReference type="FunFam" id="3.40.630.30:FF:000029">
    <property type="entry name" value="Bifunctional acetylglutamate kinase/N-acetyl-gamma-glutamyl-phosphate reductase"/>
    <property type="match status" value="1"/>
</dbReference>
<keyword evidence="8" id="KW-0067">ATP-binding</keyword>
<evidence type="ECO:0000256" key="5">
    <source>
        <dbReference type="ARBA" id="ARBA00022679"/>
    </source>
</evidence>
<dbReference type="InterPro" id="IPR036393">
    <property type="entry name" value="AceGlu_kinase-like_sf"/>
</dbReference>
<dbReference type="GO" id="GO:0006526">
    <property type="term" value="P:L-arginine biosynthetic process"/>
    <property type="evidence" value="ECO:0007669"/>
    <property type="project" value="UniProtKB-UniPathway"/>
</dbReference>
<gene>
    <name evidence="12" type="ORF">FSARC_12051</name>
</gene>
<dbReference type="NCBIfam" id="TIGR00761">
    <property type="entry name" value="argB"/>
    <property type="match status" value="1"/>
</dbReference>
<organism evidence="12 13">
    <name type="scientific">Fusarium sarcochroum</name>
    <dbReference type="NCBI Taxonomy" id="1208366"/>
    <lineage>
        <taxon>Eukaryota</taxon>
        <taxon>Fungi</taxon>
        <taxon>Dikarya</taxon>
        <taxon>Ascomycota</taxon>
        <taxon>Pezizomycotina</taxon>
        <taxon>Sordariomycetes</taxon>
        <taxon>Hypocreomycetidae</taxon>
        <taxon>Hypocreales</taxon>
        <taxon>Nectriaceae</taxon>
        <taxon>Fusarium</taxon>
        <taxon>Fusarium lateritium species complex</taxon>
    </lineage>
</organism>
<dbReference type="Gene3D" id="3.40.630.30">
    <property type="match status" value="1"/>
</dbReference>
<dbReference type="InterPro" id="IPR041734">
    <property type="entry name" value="NAGK-fArgBP"/>
</dbReference>
<dbReference type="GO" id="GO:0005759">
    <property type="term" value="C:mitochondrial matrix"/>
    <property type="evidence" value="ECO:0007669"/>
    <property type="project" value="TreeGrafter"/>
</dbReference>
<dbReference type="Pfam" id="PF17106">
    <property type="entry name" value="NACHT_sigma"/>
    <property type="match status" value="1"/>
</dbReference>
<dbReference type="Gene3D" id="3.40.1160.10">
    <property type="entry name" value="Acetylglutamate kinase-like"/>
    <property type="match status" value="1"/>
</dbReference>
<keyword evidence="3" id="KW-0055">Arginine biosynthesis</keyword>
<reference evidence="12" key="1">
    <citation type="journal article" date="2020" name="BMC Genomics">
        <title>Correction to: Identification and distribution of gene clusters required for synthesis of sphingolipid metabolism inhibitors in diverse species of the filamentous fungus Fusarium.</title>
        <authorList>
            <person name="Kim H.S."/>
            <person name="Lohmar J.M."/>
            <person name="Busman M."/>
            <person name="Brown D.W."/>
            <person name="Naumann T.A."/>
            <person name="Divon H.H."/>
            <person name="Lysoe E."/>
            <person name="Uhlig S."/>
            <person name="Proctor R.H."/>
        </authorList>
    </citation>
    <scope>NUCLEOTIDE SEQUENCE</scope>
    <source>
        <strain evidence="12">NRRL 20472</strain>
    </source>
</reference>
<evidence type="ECO:0000256" key="2">
    <source>
        <dbReference type="ARBA" id="ARBA00013065"/>
    </source>
</evidence>
<feature type="compositionally biased region" description="Polar residues" evidence="10">
    <location>
        <begin position="359"/>
        <end position="373"/>
    </location>
</feature>
<feature type="region of interest" description="Disordered" evidence="10">
    <location>
        <begin position="322"/>
        <end position="378"/>
    </location>
</feature>
<feature type="region of interest" description="Disordered" evidence="10">
    <location>
        <begin position="1"/>
        <end position="43"/>
    </location>
</feature>
<evidence type="ECO:0000313" key="12">
    <source>
        <dbReference type="EMBL" id="KAF4954611.1"/>
    </source>
</evidence>
<comment type="pathway">
    <text evidence="1">Amino-acid biosynthesis; L-arginine biosynthesis; N(2)-acetyl-L-ornithine from L-glutamate: step 2/4.</text>
</comment>
<feature type="compositionally biased region" description="Polar residues" evidence="10">
    <location>
        <begin position="467"/>
        <end position="482"/>
    </location>
</feature>
<evidence type="ECO:0000256" key="6">
    <source>
        <dbReference type="ARBA" id="ARBA00022741"/>
    </source>
</evidence>
<dbReference type="PROSITE" id="PS51731">
    <property type="entry name" value="GNAT_NAGS"/>
    <property type="match status" value="1"/>
</dbReference>
<keyword evidence="4" id="KW-0028">Amino-acid biosynthesis</keyword>
<evidence type="ECO:0000256" key="4">
    <source>
        <dbReference type="ARBA" id="ARBA00022605"/>
    </source>
</evidence>
<proteinExistence type="predicted"/>
<keyword evidence="6" id="KW-0547">Nucleotide-binding</keyword>
<dbReference type="EMBL" id="JABEXW010000804">
    <property type="protein sequence ID" value="KAF4954611.1"/>
    <property type="molecule type" value="Genomic_DNA"/>
</dbReference>
<dbReference type="Proteomes" id="UP000622797">
    <property type="component" value="Unassembled WGS sequence"/>
</dbReference>
<dbReference type="AlphaFoldDB" id="A0A8H4TB55"/>
<dbReference type="EC" id="2.7.2.8" evidence="2"/>
<protein>
    <recommendedName>
        <fullName evidence="2">acetylglutamate kinase</fullName>
        <ecNumber evidence="2">2.7.2.8</ecNumber>
    </recommendedName>
</protein>
<dbReference type="FunFam" id="3.40.1160.10:FF:000046">
    <property type="entry name" value="N-acetylglutamate kinase / N-acetylglutamate synthase"/>
    <property type="match status" value="1"/>
</dbReference>
<dbReference type="GO" id="GO:0003942">
    <property type="term" value="F:N-acetyl-gamma-glutamyl-phosphate reductase activity"/>
    <property type="evidence" value="ECO:0007669"/>
    <property type="project" value="TreeGrafter"/>
</dbReference>
<dbReference type="GO" id="GO:0005524">
    <property type="term" value="F:ATP binding"/>
    <property type="evidence" value="ECO:0007669"/>
    <property type="project" value="UniProtKB-KW"/>
</dbReference>
<dbReference type="CDD" id="cd04263">
    <property type="entry name" value="DUF619-NAGK-FABP"/>
    <property type="match status" value="1"/>
</dbReference>
<dbReference type="InterPro" id="IPR006855">
    <property type="entry name" value="Vertebrate-like_GNAT_dom"/>
</dbReference>
<feature type="compositionally biased region" description="Polar residues" evidence="10">
    <location>
        <begin position="18"/>
        <end position="29"/>
    </location>
</feature>
<dbReference type="InterPro" id="IPR004662">
    <property type="entry name" value="AcgluKinase_fam"/>
</dbReference>
<dbReference type="UniPathway" id="UPA00068">
    <property type="reaction ID" value="UER00107"/>
</dbReference>
<evidence type="ECO:0000256" key="1">
    <source>
        <dbReference type="ARBA" id="ARBA00004828"/>
    </source>
</evidence>
<name>A0A8H4TB55_9HYPO</name>
<accession>A0A8H4TB55</accession>
<feature type="region of interest" description="Disordered" evidence="10">
    <location>
        <begin position="467"/>
        <end position="494"/>
    </location>
</feature>
<dbReference type="OrthoDB" id="7464126at2759"/>
<evidence type="ECO:0000256" key="9">
    <source>
        <dbReference type="ARBA" id="ARBA00048141"/>
    </source>
</evidence>
<sequence>MKRLQAKFTWGKKHETETGNNALEIYQQQEARRDHNPPDPPSCDETDLATLAPTFPDGIKILYDCRDATLDICFIHGLTGNRDKTWTVSGQSKPWPETLLPPKLNKTRILTYGYDAYILRESVATINGLTDHASNFLNDLSTERANFNASSRPLVVVAHSLGGLVCKEAILLSRSNPEPHLRDIFNCIKGIIFMGTPHKRSWIADWARIPASALGLVRSTNKSLLNVLETDNMYLQSVQSRFWSMIREQQKASRDVEVTCFFEELPLPRVGIVVSKDSATLEGYNAISIHANHSNMVKFSSVDDNGFKRLLGELIRWKSQAESSAIKQPKPSTEDAQNEKPSSSFFNNYGPGDQFNAPGGTQNINKGNGNQFPGATFSGKIDTEAATEVESYTTMARRKYGITGWVSLLCVRVAWPPPSDLHTYRHLSIGPDRMLSASVTLRASARRAVSRSSGAVAAATRSNITATHASSPSSKGLNTATATAVRAGSPSSRVSAAAPDRTREIVAQTIGNIGSRREGQQYLKLFASVSSQKFAVVKVGGQLLRDNLDELCQSFALLFELGLYPVIVHGAGPQLNQLLQDAGVEPQFEEGIRITDAKTLGIARKLFLKENQKLVMRLDELGVATRSLEGVFQADYLDKEKWQYVGKVTKVNTDPIKKSIDAGYIPILTSMAESEDGHLLNVNADVAASELARALEPLKIVYLSEKGGLFDGEGQMISQINLDQEFAGLMEKPWVRYGTRLKIKEINELLSSLPRTSSVAIIHPSDLQRELFTDSGAGTLIRRGAAIKRVTSISEFDDLDKLKENLIRDQEGLKDTIDQSIDYLKESPFTAYYDDTMQCLAVVIPPGPNRSIATLLTLAITKSGWLTNTAENIFAAIKTDYPSFVWTVSEHDENLTWFFEKADGSFNRNGSVLFYQSPDLSLSDVLPVYQDFISHGQADAERKV</sequence>
<dbReference type="GO" id="GO:0003991">
    <property type="term" value="F:acetylglutamate kinase activity"/>
    <property type="evidence" value="ECO:0007669"/>
    <property type="project" value="UniProtKB-EC"/>
</dbReference>
<dbReference type="SUPFAM" id="SSF53633">
    <property type="entry name" value="Carbamate kinase-like"/>
    <property type="match status" value="1"/>
</dbReference>
<dbReference type="Pfam" id="PF04768">
    <property type="entry name" value="NAT"/>
    <property type="match status" value="1"/>
</dbReference>
<evidence type="ECO:0000256" key="7">
    <source>
        <dbReference type="ARBA" id="ARBA00022777"/>
    </source>
</evidence>
<reference evidence="12" key="2">
    <citation type="submission" date="2020-05" db="EMBL/GenBank/DDBJ databases">
        <authorList>
            <person name="Kim H.-S."/>
            <person name="Proctor R.H."/>
            <person name="Brown D.W."/>
        </authorList>
    </citation>
    <scope>NUCLEOTIDE SEQUENCE</scope>
    <source>
        <strain evidence="12">NRRL 20472</strain>
    </source>
</reference>
<dbReference type="InterPro" id="IPR029058">
    <property type="entry name" value="AB_hydrolase_fold"/>
</dbReference>
<dbReference type="Pfam" id="PF00696">
    <property type="entry name" value="AA_kinase"/>
    <property type="match status" value="1"/>
</dbReference>
<keyword evidence="13" id="KW-1185">Reference proteome</keyword>
<feature type="domain" description="N-acetyltransferase" evidence="11">
    <location>
        <begin position="788"/>
        <end position="939"/>
    </location>
</feature>
<dbReference type="PANTHER" id="PTHR23342:SF0">
    <property type="entry name" value="N-ACETYLGLUTAMATE SYNTHASE, MITOCHONDRIAL"/>
    <property type="match status" value="1"/>
</dbReference>
<keyword evidence="7" id="KW-0418">Kinase</keyword>
<comment type="catalytic activity">
    <reaction evidence="9">
        <text>N-acetyl-L-glutamate + ATP = N-acetyl-L-glutamyl 5-phosphate + ADP</text>
        <dbReference type="Rhea" id="RHEA:14629"/>
        <dbReference type="ChEBI" id="CHEBI:30616"/>
        <dbReference type="ChEBI" id="CHEBI:44337"/>
        <dbReference type="ChEBI" id="CHEBI:57936"/>
        <dbReference type="ChEBI" id="CHEBI:456216"/>
        <dbReference type="EC" id="2.7.2.8"/>
    </reaction>
</comment>
<evidence type="ECO:0000259" key="11">
    <source>
        <dbReference type="PROSITE" id="PS51731"/>
    </source>
</evidence>
<comment type="caution">
    <text evidence="12">The sequence shown here is derived from an EMBL/GenBank/DDBJ whole genome shotgun (WGS) entry which is preliminary data.</text>
</comment>
<dbReference type="Gene3D" id="3.40.50.1820">
    <property type="entry name" value="alpha/beta hydrolase"/>
    <property type="match status" value="1"/>
</dbReference>
<dbReference type="SUPFAM" id="SSF53474">
    <property type="entry name" value="alpha/beta-Hydrolases"/>
    <property type="match status" value="1"/>
</dbReference>
<feature type="compositionally biased region" description="Polar residues" evidence="10">
    <location>
        <begin position="322"/>
        <end position="347"/>
    </location>
</feature>
<dbReference type="InterPro" id="IPR001048">
    <property type="entry name" value="Asp/Glu/Uridylate_kinase"/>
</dbReference>
<dbReference type="PANTHER" id="PTHR23342">
    <property type="entry name" value="N-ACETYLGLUTAMATE SYNTHASE"/>
    <property type="match status" value="1"/>
</dbReference>
<evidence type="ECO:0000256" key="8">
    <source>
        <dbReference type="ARBA" id="ARBA00022840"/>
    </source>
</evidence>
<dbReference type="InterPro" id="IPR031353">
    <property type="entry name" value="NACHT_sigma"/>
</dbReference>
<evidence type="ECO:0000313" key="13">
    <source>
        <dbReference type="Proteomes" id="UP000622797"/>
    </source>
</evidence>
<evidence type="ECO:0000256" key="3">
    <source>
        <dbReference type="ARBA" id="ARBA00022571"/>
    </source>
</evidence>
<keyword evidence="5" id="KW-0808">Transferase</keyword>
<evidence type="ECO:0000256" key="10">
    <source>
        <dbReference type="SAM" id="MobiDB-lite"/>
    </source>
</evidence>